<feature type="signal peptide" evidence="2">
    <location>
        <begin position="1"/>
        <end position="20"/>
    </location>
</feature>
<dbReference type="GO" id="GO:0030313">
    <property type="term" value="C:cell envelope"/>
    <property type="evidence" value="ECO:0007669"/>
    <property type="project" value="UniProtKB-SubCell"/>
</dbReference>
<dbReference type="Gene3D" id="2.70.98.70">
    <property type="match status" value="1"/>
</dbReference>
<dbReference type="InterPro" id="IPR012480">
    <property type="entry name" value="Hepar_II_III_C"/>
</dbReference>
<evidence type="ECO:0000256" key="1">
    <source>
        <dbReference type="ARBA" id="ARBA00004196"/>
    </source>
</evidence>
<sequence>MKKLINLTLALTLLSGFCMAQQSVSELVRSMSAQHPRLLLLKGEETLVNQQVKKHTEWNNVHQAILAECDKLVNEKTLERIQTGKRLLSVSRECLRRVFQLSYAYRTTGDQKYLKRAESEMLAVSGFTDWNPSHFLDVAEMTLGVAIGYDWLHDKLPEESRLKIRQAIREKGIDPSYDKKYNGFLSSDNNWNQVCNAGMVFGVLAIAEHEPDLAEKTIARALESLPKAVKPAYHPDGAYPEGFGYWEYGTSFNVLLVSVLEKALGSDFGLSQSSGFLKTADFFQNLVGPTGLAHNWGDSGLKNGLSPAMFWFAVKNDDPTLLWSQRNMMSSKNVRFVGNRLLPAMLIWGAKTDLEKVKAPVHKVWIGQGPSPVALMRTSWTDPNAIFVGVKAGSPSVSHAHMDIGSFVIDVQGERWASDFGMQDYNSLETKGVDLWNRAQNSQRWEVFRLNNFAHNTLTFDGQLQNVKGYAKIDTRSHDEAQPAVTMDISQIYKDQVAEAKRGIAIQDQKYVVVRDEIKTLDKPVKMRWNLLTAAEVKIIDGKTVELTKNGKKMLLKFETKAKIEIKIWPTTPTHDYDAANPDTQFVGFEVEIPASSSESFNAYFTTDGKVKPARALTTWNVK</sequence>
<dbReference type="EMBL" id="QNUL01000003">
    <property type="protein sequence ID" value="REA63323.1"/>
    <property type="molecule type" value="Genomic_DNA"/>
</dbReference>
<gene>
    <name evidence="4" type="ORF">DSL64_06675</name>
</gene>
<evidence type="ECO:0000256" key="2">
    <source>
        <dbReference type="SAM" id="SignalP"/>
    </source>
</evidence>
<dbReference type="RefSeq" id="WP_115829911.1">
    <property type="nucleotide sequence ID" value="NZ_QNUL01000003.1"/>
</dbReference>
<reference evidence="4 5" key="1">
    <citation type="submission" date="2018-07" db="EMBL/GenBank/DDBJ databases">
        <title>Dyadobacter roseus sp. nov., isolated from rose rhizosphere soil.</title>
        <authorList>
            <person name="Chen L."/>
        </authorList>
    </citation>
    <scope>NUCLEOTIDE SEQUENCE [LARGE SCALE GENOMIC DNA]</scope>
    <source>
        <strain evidence="4 5">RS19</strain>
    </source>
</reference>
<dbReference type="PANTHER" id="PTHR38045">
    <property type="entry name" value="CHROMOSOME 1, WHOLE GENOME SHOTGUN SEQUENCE"/>
    <property type="match status" value="1"/>
</dbReference>
<evidence type="ECO:0000313" key="4">
    <source>
        <dbReference type="EMBL" id="REA63323.1"/>
    </source>
</evidence>
<dbReference type="SUPFAM" id="SSF48230">
    <property type="entry name" value="Chondroitin AC/alginate lyase"/>
    <property type="match status" value="1"/>
</dbReference>
<dbReference type="Proteomes" id="UP000256373">
    <property type="component" value="Unassembled WGS sequence"/>
</dbReference>
<name>A0A3D8YFF0_9BACT</name>
<dbReference type="Pfam" id="PF07940">
    <property type="entry name" value="Hepar_II_III_C"/>
    <property type="match status" value="1"/>
</dbReference>
<comment type="subcellular location">
    <subcellularLocation>
        <location evidence="1">Cell envelope</location>
    </subcellularLocation>
</comment>
<dbReference type="GO" id="GO:0016829">
    <property type="term" value="F:lyase activity"/>
    <property type="evidence" value="ECO:0007669"/>
    <property type="project" value="InterPro"/>
</dbReference>
<feature type="chain" id="PRO_5017668246" evidence="2">
    <location>
        <begin position="21"/>
        <end position="623"/>
    </location>
</feature>
<dbReference type="AlphaFoldDB" id="A0A3D8YFF0"/>
<organism evidence="4 5">
    <name type="scientific">Dyadobacter luteus</name>
    <dbReference type="NCBI Taxonomy" id="2259619"/>
    <lineage>
        <taxon>Bacteria</taxon>
        <taxon>Pseudomonadati</taxon>
        <taxon>Bacteroidota</taxon>
        <taxon>Cytophagia</taxon>
        <taxon>Cytophagales</taxon>
        <taxon>Spirosomataceae</taxon>
        <taxon>Dyadobacter</taxon>
    </lineage>
</organism>
<evidence type="ECO:0000313" key="5">
    <source>
        <dbReference type="Proteomes" id="UP000256373"/>
    </source>
</evidence>
<keyword evidence="2" id="KW-0732">Signal</keyword>
<dbReference type="PANTHER" id="PTHR38045:SF1">
    <property type="entry name" value="HEPARINASE II_III-LIKE PROTEIN"/>
    <property type="match status" value="1"/>
</dbReference>
<feature type="domain" description="Heparinase II/III-like C-terminal" evidence="3">
    <location>
        <begin position="384"/>
        <end position="583"/>
    </location>
</feature>
<accession>A0A3D8YFF0</accession>
<dbReference type="InterPro" id="IPR008929">
    <property type="entry name" value="Chondroitin_lyas"/>
</dbReference>
<proteinExistence type="predicted"/>
<evidence type="ECO:0000259" key="3">
    <source>
        <dbReference type="Pfam" id="PF07940"/>
    </source>
</evidence>
<keyword evidence="5" id="KW-1185">Reference proteome</keyword>
<dbReference type="OrthoDB" id="175534at2"/>
<comment type="caution">
    <text evidence="4">The sequence shown here is derived from an EMBL/GenBank/DDBJ whole genome shotgun (WGS) entry which is preliminary data.</text>
</comment>
<protein>
    <submittedName>
        <fullName evidence="4">Heparinase</fullName>
    </submittedName>
</protein>
<dbReference type="Gene3D" id="1.50.10.100">
    <property type="entry name" value="Chondroitin AC/alginate lyase"/>
    <property type="match status" value="1"/>
</dbReference>